<feature type="region of interest" description="Disordered" evidence="1">
    <location>
        <begin position="143"/>
        <end position="164"/>
    </location>
</feature>
<reference evidence="2 3" key="1">
    <citation type="submission" date="2019-09" db="EMBL/GenBank/DDBJ databases">
        <authorList>
            <person name="Ou C."/>
        </authorList>
    </citation>
    <scope>NUCLEOTIDE SEQUENCE [LARGE SCALE GENOMIC DNA]</scope>
    <source>
        <strain evidence="2">S2</strain>
        <tissue evidence="2">Leaf</tissue>
    </source>
</reference>
<organism evidence="2 3">
    <name type="scientific">Pyrus ussuriensis x Pyrus communis</name>
    <dbReference type="NCBI Taxonomy" id="2448454"/>
    <lineage>
        <taxon>Eukaryota</taxon>
        <taxon>Viridiplantae</taxon>
        <taxon>Streptophyta</taxon>
        <taxon>Embryophyta</taxon>
        <taxon>Tracheophyta</taxon>
        <taxon>Spermatophyta</taxon>
        <taxon>Magnoliopsida</taxon>
        <taxon>eudicotyledons</taxon>
        <taxon>Gunneridae</taxon>
        <taxon>Pentapetalae</taxon>
        <taxon>rosids</taxon>
        <taxon>fabids</taxon>
        <taxon>Rosales</taxon>
        <taxon>Rosaceae</taxon>
        <taxon>Amygdaloideae</taxon>
        <taxon>Maleae</taxon>
        <taxon>Pyrus</taxon>
    </lineage>
</organism>
<reference evidence="3" key="2">
    <citation type="submission" date="2019-10" db="EMBL/GenBank/DDBJ databases">
        <title>A de novo genome assembly of a pear dwarfing rootstock.</title>
        <authorList>
            <person name="Wang F."/>
            <person name="Wang J."/>
            <person name="Li S."/>
            <person name="Zhang Y."/>
            <person name="Fang M."/>
            <person name="Ma L."/>
            <person name="Zhao Y."/>
            <person name="Jiang S."/>
        </authorList>
    </citation>
    <scope>NUCLEOTIDE SEQUENCE [LARGE SCALE GENOMIC DNA]</scope>
</reference>
<feature type="compositionally biased region" description="Polar residues" evidence="1">
    <location>
        <begin position="143"/>
        <end position="158"/>
    </location>
</feature>
<gene>
    <name evidence="2" type="ORF">D8674_000692</name>
</gene>
<dbReference type="PANTHER" id="PTHR47344:SF1">
    <property type="entry name" value="RING ZINC FINGER PROTEIN-RELATED"/>
    <property type="match status" value="1"/>
</dbReference>
<keyword evidence="3" id="KW-1185">Reference proteome</keyword>
<evidence type="ECO:0000313" key="3">
    <source>
        <dbReference type="Proteomes" id="UP000327157"/>
    </source>
</evidence>
<sequence length="218" mass="23821">MDLSCTKDGTSTIVHDKVKDAYSLGDKDASKLSTAKHGLSNPKLKEPTYEDVVNQKCTRLTSDVVSDIRKETPTCNDTTRTPATDDAILNDVEQDQPMFNIKKESPTPQPLPGTGDACFSGDLFGNDGTNRFLGKWCKRNLNKGSESRQNPSADSSNLIDVGADGRGGRIKVLRSLNHSTDNKENAPGTKRFKSGSMTNSVQSQRCLQKEHFVGRDGR</sequence>
<dbReference type="EMBL" id="SMOL01000768">
    <property type="protein sequence ID" value="KAB2597772.1"/>
    <property type="molecule type" value="Genomic_DNA"/>
</dbReference>
<name>A0A5N5F975_9ROSA</name>
<dbReference type="OrthoDB" id="8062037at2759"/>
<reference evidence="2 3" key="3">
    <citation type="submission" date="2019-11" db="EMBL/GenBank/DDBJ databases">
        <title>A de novo genome assembly of a pear dwarfing rootstock.</title>
        <authorList>
            <person name="Wang F."/>
            <person name="Wang J."/>
            <person name="Li S."/>
            <person name="Zhang Y."/>
            <person name="Fang M."/>
            <person name="Ma L."/>
            <person name="Zhao Y."/>
            <person name="Jiang S."/>
        </authorList>
    </citation>
    <scope>NUCLEOTIDE SEQUENCE [LARGE SCALE GENOMIC DNA]</scope>
    <source>
        <strain evidence="2">S2</strain>
        <tissue evidence="2">Leaf</tissue>
    </source>
</reference>
<dbReference type="PANTHER" id="PTHR47344">
    <property type="entry name" value="RING ZINC FINGER PROTEIN-RELATED"/>
    <property type="match status" value="1"/>
</dbReference>
<feature type="region of interest" description="Disordered" evidence="1">
    <location>
        <begin position="176"/>
        <end position="218"/>
    </location>
</feature>
<feature type="compositionally biased region" description="Basic and acidic residues" evidence="1">
    <location>
        <begin position="207"/>
        <end position="218"/>
    </location>
</feature>
<feature type="compositionally biased region" description="Polar residues" evidence="1">
    <location>
        <begin position="195"/>
        <end position="206"/>
    </location>
</feature>
<protein>
    <submittedName>
        <fullName evidence="2">Uncharacterized protein</fullName>
    </submittedName>
</protein>
<comment type="caution">
    <text evidence="2">The sequence shown here is derived from an EMBL/GenBank/DDBJ whole genome shotgun (WGS) entry which is preliminary data.</text>
</comment>
<accession>A0A5N5F975</accession>
<dbReference type="AlphaFoldDB" id="A0A5N5F975"/>
<evidence type="ECO:0000313" key="2">
    <source>
        <dbReference type="EMBL" id="KAB2597772.1"/>
    </source>
</evidence>
<evidence type="ECO:0000256" key="1">
    <source>
        <dbReference type="SAM" id="MobiDB-lite"/>
    </source>
</evidence>
<dbReference type="Proteomes" id="UP000327157">
    <property type="component" value="Chromosome 1"/>
</dbReference>
<proteinExistence type="predicted"/>